<name>A0A845A446_9SPHN</name>
<dbReference type="InterPro" id="IPR054234">
    <property type="entry name" value="DUF6961"/>
</dbReference>
<gene>
    <name evidence="1" type="ORF">GRI62_09855</name>
</gene>
<evidence type="ECO:0000313" key="1">
    <source>
        <dbReference type="EMBL" id="MXO93906.1"/>
    </source>
</evidence>
<evidence type="ECO:0000313" key="2">
    <source>
        <dbReference type="Proteomes" id="UP000460626"/>
    </source>
</evidence>
<dbReference type="AlphaFoldDB" id="A0A845A446"/>
<dbReference type="EMBL" id="WTYH01000001">
    <property type="protein sequence ID" value="MXO93906.1"/>
    <property type="molecule type" value="Genomic_DNA"/>
</dbReference>
<dbReference type="RefSeq" id="WP_131453190.1">
    <property type="nucleotide sequence ID" value="NZ_BMJK01000001.1"/>
</dbReference>
<proteinExistence type="predicted"/>
<dbReference type="Pfam" id="PF22284">
    <property type="entry name" value="DUF6961"/>
    <property type="match status" value="1"/>
</dbReference>
<comment type="caution">
    <text evidence="1">The sequence shown here is derived from an EMBL/GenBank/DDBJ whole genome shotgun (WGS) entry which is preliminary data.</text>
</comment>
<accession>A0A845A446</accession>
<reference evidence="1 2" key="1">
    <citation type="submission" date="2019-12" db="EMBL/GenBank/DDBJ databases">
        <title>Genomic-based taxomic classification of the family Erythrobacteraceae.</title>
        <authorList>
            <person name="Xu L."/>
        </authorList>
    </citation>
    <scope>NUCLEOTIDE SEQUENCE [LARGE SCALE GENOMIC DNA]</scope>
    <source>
        <strain evidence="1 2">RC4-10-4</strain>
    </source>
</reference>
<keyword evidence="2" id="KW-1185">Reference proteome</keyword>
<organism evidence="1 2">
    <name type="scientific">Aurantiacibacter arachoides</name>
    <dbReference type="NCBI Taxonomy" id="1850444"/>
    <lineage>
        <taxon>Bacteria</taxon>
        <taxon>Pseudomonadati</taxon>
        <taxon>Pseudomonadota</taxon>
        <taxon>Alphaproteobacteria</taxon>
        <taxon>Sphingomonadales</taxon>
        <taxon>Erythrobacteraceae</taxon>
        <taxon>Aurantiacibacter</taxon>
    </lineage>
</organism>
<sequence>MTRDQEIWAMALWVDWAHGDQAHAYIDTMMKYLADDPDELAKWREARARLSLLRAGPLPVDGQTGGMEACECVWCGVPRTAARVCFRKGSTRIF</sequence>
<dbReference type="Proteomes" id="UP000460626">
    <property type="component" value="Unassembled WGS sequence"/>
</dbReference>
<protein>
    <submittedName>
        <fullName evidence="1">Uncharacterized protein</fullName>
    </submittedName>
</protein>